<proteinExistence type="predicted"/>
<dbReference type="PROSITE" id="PS50206">
    <property type="entry name" value="RHODANESE_3"/>
    <property type="match status" value="2"/>
</dbReference>
<feature type="domain" description="Rhodanese" evidence="3">
    <location>
        <begin position="42"/>
        <end position="144"/>
    </location>
</feature>
<dbReference type="Proteomes" id="UP000509545">
    <property type="component" value="Chromosome"/>
</dbReference>
<evidence type="ECO:0000313" key="5">
    <source>
        <dbReference type="Proteomes" id="UP000509545"/>
    </source>
</evidence>
<protein>
    <submittedName>
        <fullName evidence="4">Sulfurtransferase</fullName>
    </submittedName>
</protein>
<dbReference type="InterPro" id="IPR045078">
    <property type="entry name" value="TST/MPST-like"/>
</dbReference>
<dbReference type="SMART" id="SM00450">
    <property type="entry name" value="RHOD"/>
    <property type="match status" value="2"/>
</dbReference>
<organism evidence="4 5">
    <name type="scientific">Pseudomonas bijieensis</name>
    <dbReference type="NCBI Taxonomy" id="2681983"/>
    <lineage>
        <taxon>Bacteria</taxon>
        <taxon>Pseudomonadati</taxon>
        <taxon>Pseudomonadota</taxon>
        <taxon>Gammaproteobacteria</taxon>
        <taxon>Pseudomonadales</taxon>
        <taxon>Pseudomonadaceae</taxon>
        <taxon>Pseudomonas</taxon>
    </lineage>
</organism>
<dbReference type="Gene3D" id="3.40.250.10">
    <property type="entry name" value="Rhodanese-like domain"/>
    <property type="match status" value="2"/>
</dbReference>
<dbReference type="KEGG" id="pbz:GN234_06985"/>
<evidence type="ECO:0000259" key="3">
    <source>
        <dbReference type="PROSITE" id="PS50206"/>
    </source>
</evidence>
<dbReference type="Pfam" id="PF00581">
    <property type="entry name" value="Rhodanese"/>
    <property type="match status" value="2"/>
</dbReference>
<feature type="domain" description="Rhodanese" evidence="3">
    <location>
        <begin position="187"/>
        <end position="288"/>
    </location>
</feature>
<dbReference type="InterPro" id="IPR001763">
    <property type="entry name" value="Rhodanese-like_dom"/>
</dbReference>
<dbReference type="GO" id="GO:0004792">
    <property type="term" value="F:thiosulfate-cyanide sulfurtransferase activity"/>
    <property type="evidence" value="ECO:0007669"/>
    <property type="project" value="TreeGrafter"/>
</dbReference>
<evidence type="ECO:0000256" key="1">
    <source>
        <dbReference type="ARBA" id="ARBA00022679"/>
    </source>
</evidence>
<dbReference type="PANTHER" id="PTHR11364">
    <property type="entry name" value="THIOSULFATE SULFERTANSFERASE"/>
    <property type="match status" value="1"/>
</dbReference>
<dbReference type="SUPFAM" id="SSF52821">
    <property type="entry name" value="Rhodanese/Cell cycle control phosphatase"/>
    <property type="match status" value="2"/>
</dbReference>
<dbReference type="EMBL" id="CP048810">
    <property type="protein sequence ID" value="QKS81705.1"/>
    <property type="molecule type" value="Genomic_DNA"/>
</dbReference>
<reference evidence="4 5" key="1">
    <citation type="submission" date="2020-02" db="EMBL/GenBank/DDBJ databases">
        <authorList>
            <person name="Liang J."/>
        </authorList>
    </citation>
    <scope>NUCLEOTIDE SEQUENCE [LARGE SCALE GENOMIC DNA]</scope>
    <source>
        <strain evidence="4 5">L22-9</strain>
    </source>
</reference>
<dbReference type="CDD" id="cd01449">
    <property type="entry name" value="TST_Repeat_2"/>
    <property type="match status" value="1"/>
</dbReference>
<name>A0A6N1CAS7_9PSED</name>
<keyword evidence="2" id="KW-0677">Repeat</keyword>
<sequence length="294" mass="31348">MTATAAPILISPETLVGYMADPDLRILDASVELPTPRFDQDYRVASGRDGWLQAHIPGALHADLLEELAQPQASFSFALPCADHFASALARLGVGANSHIVIYDRTDGFWAARLWWMLRSVGIAAQVLDGGFNAWRAAGLPQRQGNESPVPMAELRLQQSPGFWIDRQGVQAVLAGERPGVLVCALSSALFSGTAPSRYARRGHIPGSLNLPARNLLDPQGKYLPSTQLKDQLGDELLKTPAPLVLYCGGGISAAAVALAMTLVGRDNVLLYDGSLQEWAADSNLPMTTGATPA</sequence>
<keyword evidence="1 4" id="KW-0808">Transferase</keyword>
<evidence type="ECO:0000313" key="4">
    <source>
        <dbReference type="EMBL" id="QKS81705.1"/>
    </source>
</evidence>
<dbReference type="PANTHER" id="PTHR11364:SF27">
    <property type="entry name" value="SULFURTRANSFERASE"/>
    <property type="match status" value="1"/>
</dbReference>
<keyword evidence="5" id="KW-1185">Reference proteome</keyword>
<dbReference type="CDD" id="cd01448">
    <property type="entry name" value="TST_Repeat_1"/>
    <property type="match status" value="1"/>
</dbReference>
<dbReference type="AlphaFoldDB" id="A0A6N1CAS7"/>
<dbReference type="InterPro" id="IPR036873">
    <property type="entry name" value="Rhodanese-like_dom_sf"/>
</dbReference>
<evidence type="ECO:0000256" key="2">
    <source>
        <dbReference type="ARBA" id="ARBA00022737"/>
    </source>
</evidence>
<gene>
    <name evidence="4" type="ORF">GN234_06985</name>
</gene>
<dbReference type="RefSeq" id="WP_109755271.1">
    <property type="nucleotide sequence ID" value="NZ_CP048810.1"/>
</dbReference>
<accession>A0A6N1CAS7</accession>